<proteinExistence type="predicted"/>
<evidence type="ECO:0000313" key="4">
    <source>
        <dbReference type="Proteomes" id="UP001597156"/>
    </source>
</evidence>
<feature type="domain" description="PucR C-terminal helix-turn-helix" evidence="2">
    <location>
        <begin position="332"/>
        <end position="386"/>
    </location>
</feature>
<dbReference type="PANTHER" id="PTHR33744:SF15">
    <property type="entry name" value="CARBOHYDRATE DIACID REGULATOR"/>
    <property type="match status" value="1"/>
</dbReference>
<evidence type="ECO:0000259" key="2">
    <source>
        <dbReference type="Pfam" id="PF13556"/>
    </source>
</evidence>
<dbReference type="InterPro" id="IPR051448">
    <property type="entry name" value="CdaR-like_regulators"/>
</dbReference>
<feature type="domain" description="Purine catabolism PurC-like" evidence="1">
    <location>
        <begin position="25"/>
        <end position="125"/>
    </location>
</feature>
<dbReference type="Gene3D" id="1.10.10.2840">
    <property type="entry name" value="PucR C-terminal helix-turn-helix domain"/>
    <property type="match status" value="1"/>
</dbReference>
<dbReference type="PANTHER" id="PTHR33744">
    <property type="entry name" value="CARBOHYDRATE DIACID REGULATOR"/>
    <property type="match status" value="1"/>
</dbReference>
<reference evidence="4" key="1">
    <citation type="journal article" date="2019" name="Int. J. Syst. Evol. Microbiol.">
        <title>The Global Catalogue of Microorganisms (GCM) 10K type strain sequencing project: providing services to taxonomists for standard genome sequencing and annotation.</title>
        <authorList>
            <consortium name="The Broad Institute Genomics Platform"/>
            <consortium name="The Broad Institute Genome Sequencing Center for Infectious Disease"/>
            <person name="Wu L."/>
            <person name="Ma J."/>
        </authorList>
    </citation>
    <scope>NUCLEOTIDE SEQUENCE [LARGE SCALE GENOMIC DNA]</scope>
    <source>
        <strain evidence="4">CCUG 71848</strain>
    </source>
</reference>
<evidence type="ECO:0000313" key="3">
    <source>
        <dbReference type="EMBL" id="MFD1124704.1"/>
    </source>
</evidence>
<dbReference type="Proteomes" id="UP001597156">
    <property type="component" value="Unassembled WGS sequence"/>
</dbReference>
<dbReference type="InterPro" id="IPR042070">
    <property type="entry name" value="PucR_C-HTH_sf"/>
</dbReference>
<comment type="caution">
    <text evidence="3">The sequence shown here is derived from an EMBL/GenBank/DDBJ whole genome shotgun (WGS) entry which is preliminary data.</text>
</comment>
<keyword evidence="4" id="KW-1185">Reference proteome</keyword>
<dbReference type="Pfam" id="PF13556">
    <property type="entry name" value="HTH_30"/>
    <property type="match status" value="1"/>
</dbReference>
<accession>A0ABW3PF25</accession>
<dbReference type="InterPro" id="IPR025736">
    <property type="entry name" value="PucR_C-HTH_dom"/>
</dbReference>
<organism evidence="3 4">
    <name type="scientific">Lentilactobacillus raoultii</name>
    <dbReference type="NCBI Taxonomy" id="1987503"/>
    <lineage>
        <taxon>Bacteria</taxon>
        <taxon>Bacillati</taxon>
        <taxon>Bacillota</taxon>
        <taxon>Bacilli</taxon>
        <taxon>Lactobacillales</taxon>
        <taxon>Lactobacillaceae</taxon>
        <taxon>Lentilactobacillus</taxon>
    </lineage>
</organism>
<evidence type="ECO:0000259" key="1">
    <source>
        <dbReference type="Pfam" id="PF07905"/>
    </source>
</evidence>
<gene>
    <name evidence="3" type="ORF">ACFQ22_04910</name>
</gene>
<name>A0ABW3PF25_9LACO</name>
<dbReference type="EMBL" id="JBHTLH010000014">
    <property type="protein sequence ID" value="MFD1124704.1"/>
    <property type="molecule type" value="Genomic_DNA"/>
</dbReference>
<sequence length="397" mass="45880">MIDLKTVVKKEKQHLFQVNHASIHGRQANAITVMDNEAVRQWAKSGEIVITSSRMMPSEISFAKQLVQKLARQNTCCLMVKPYTSKAASKLPRELIQYADNLGYPLFEIDEDATYMQIMNDVNTLLFQDRRTSKMADLDLDYLLKTNSVSDKDFDFISGLKGVDLYKLEARVIRVSLAQVPKSSERMMIQYSLISQLQTTFSSLAAKQKIVTDFILESTNGATIVLFFKDNQSKKPPYDRRYYHQLLDTVKIPHFSLYEGVAGLHKAKNLHRAFTEAGFGMDVAKTMNWQDRPIFYRDVSLWELVNQLSKIQDSRLYPIEMDQILNNPEIFETVQQFFNHNESITETGKALYTHPNTIRYRLNMIYKQTGLDYRSTNDKFLIYIALIEKLLANQSES</sequence>
<dbReference type="RefSeq" id="WP_121978944.1">
    <property type="nucleotide sequence ID" value="NZ_JBHTLH010000014.1"/>
</dbReference>
<dbReference type="InterPro" id="IPR012914">
    <property type="entry name" value="PucR_dom"/>
</dbReference>
<dbReference type="Pfam" id="PF07905">
    <property type="entry name" value="PucR"/>
    <property type="match status" value="1"/>
</dbReference>
<protein>
    <submittedName>
        <fullName evidence="3">PucR family transcriptional regulator</fullName>
    </submittedName>
</protein>